<dbReference type="GO" id="GO:0006898">
    <property type="term" value="P:receptor-mediated endocytosis"/>
    <property type="evidence" value="ECO:0007669"/>
    <property type="project" value="TreeGrafter"/>
</dbReference>
<feature type="compositionally biased region" description="Low complexity" evidence="6">
    <location>
        <begin position="9"/>
        <end position="37"/>
    </location>
</feature>
<proteinExistence type="predicted"/>
<dbReference type="Ensembl" id="ENSOTST00005077808.2">
    <property type="protein sequence ID" value="ENSOTSP00005071734.1"/>
    <property type="gene ID" value="ENSOTSG00005033945.2"/>
</dbReference>
<feature type="region of interest" description="Disordered" evidence="6">
    <location>
        <begin position="1"/>
        <end position="51"/>
    </location>
</feature>
<dbReference type="Gene3D" id="2.30.29.30">
    <property type="entry name" value="Pleckstrin-homology domain (PH domain)/Phosphotyrosine-binding domain (PTB)"/>
    <property type="match status" value="1"/>
</dbReference>
<feature type="region of interest" description="Disordered" evidence="6">
    <location>
        <begin position="341"/>
        <end position="435"/>
    </location>
</feature>
<dbReference type="SMART" id="SM00462">
    <property type="entry name" value="PTB"/>
    <property type="match status" value="1"/>
</dbReference>
<sequence length="584" mass="61399">MSTEVASNTPVVPADPSSTPSPTTSIPTTPSAAPAKTPFKKEKKKAPEKTDEYLLSRFQGDGVRYRAKLIGIDDVPEARGDKMSQDSMMKLKGLAIASRSQGKHKQRIWVNISMSGIKIIDEKTGVIEHEHMVNKISFIARDVTDNRAFGYVCGAEGQHQFFAIKTGQQAEPLVIDLKDLFQVIFNMKKESEASQKDQRNNATVENGGNTLLSIDGQAGTAKEVQQLDLFGDMSTPPDIHSPTCPPADDLFGADMFAAPSQPYSSSASNDLFSPTTTSMAALGALQLGPPSVTIPRTAPSPWGAPASSMFTMPGGVTLPNPQPTFPQPSAFSALPIPPAPWGQQAPSPYGAPPVSQAWGQPAPAGPMGAPGWGQPPMANLFQPEPYTMMGGPPQGMPQGPPRPPPRPPVKEAPAKVEPSAFTALDPLGGEKEKKSGKDMFKDFQIAKPPAIPARKGEQIPGSAAPSTNGDGVFAQYFSSKVGVPQEIADHDDFEIQSRISAIANDPPKPAPLHSAPMISLAVVPGPGLLDAFAPTPATFLAPAAAGLNQNLFDDVFGSATPNAFGAPLLATTTGCSDPFGDPFA</sequence>
<dbReference type="GeneTree" id="ENSGT00940000155567"/>
<evidence type="ECO:0000256" key="5">
    <source>
        <dbReference type="ARBA" id="ARBA00022782"/>
    </source>
</evidence>
<feature type="compositionally biased region" description="Low complexity" evidence="6">
    <location>
        <begin position="357"/>
        <end position="378"/>
    </location>
</feature>
<evidence type="ECO:0000259" key="7">
    <source>
        <dbReference type="PROSITE" id="PS01179"/>
    </source>
</evidence>
<dbReference type="GO" id="GO:0010718">
    <property type="term" value="P:positive regulation of epithelial to mesenchymal transition"/>
    <property type="evidence" value="ECO:0007669"/>
    <property type="project" value="TreeGrafter"/>
</dbReference>
<dbReference type="FunFam" id="2.30.29.30:FF:000035">
    <property type="entry name" value="Disabled homolog 2 isoform 1"/>
    <property type="match status" value="1"/>
</dbReference>
<gene>
    <name evidence="8" type="primary">DAB2</name>
</gene>
<dbReference type="PROSITE" id="PS01179">
    <property type="entry name" value="PID"/>
    <property type="match status" value="1"/>
</dbReference>
<dbReference type="SUPFAM" id="SSF50729">
    <property type="entry name" value="PH domain-like"/>
    <property type="match status" value="1"/>
</dbReference>
<dbReference type="PANTHER" id="PTHR47695:SF5">
    <property type="entry name" value="DISABLED HOMOLOG 2"/>
    <property type="match status" value="1"/>
</dbReference>
<dbReference type="GO" id="GO:0045807">
    <property type="term" value="P:positive regulation of endocytosis"/>
    <property type="evidence" value="ECO:0007669"/>
    <property type="project" value="TreeGrafter"/>
</dbReference>
<dbReference type="InterPro" id="IPR048561">
    <property type="entry name" value="Dab_PTB"/>
</dbReference>
<evidence type="ECO:0000313" key="9">
    <source>
        <dbReference type="Proteomes" id="UP000694402"/>
    </source>
</evidence>
<dbReference type="InterPro" id="IPR006020">
    <property type="entry name" value="PTB/PI_dom"/>
</dbReference>
<dbReference type="Proteomes" id="UP000694402">
    <property type="component" value="Unassembled WGS sequence"/>
</dbReference>
<dbReference type="GO" id="GO:0005905">
    <property type="term" value="C:clathrin-coated pit"/>
    <property type="evidence" value="ECO:0007669"/>
    <property type="project" value="TreeGrafter"/>
</dbReference>
<organism evidence="8 9">
    <name type="scientific">Oncorhynchus tshawytscha</name>
    <name type="common">Chinook salmon</name>
    <name type="synonym">Salmo tshawytscha</name>
    <dbReference type="NCBI Taxonomy" id="74940"/>
    <lineage>
        <taxon>Eukaryota</taxon>
        <taxon>Metazoa</taxon>
        <taxon>Chordata</taxon>
        <taxon>Craniata</taxon>
        <taxon>Vertebrata</taxon>
        <taxon>Euteleostomi</taxon>
        <taxon>Actinopterygii</taxon>
        <taxon>Neopterygii</taxon>
        <taxon>Teleostei</taxon>
        <taxon>Protacanthopterygii</taxon>
        <taxon>Salmoniformes</taxon>
        <taxon>Salmonidae</taxon>
        <taxon>Salmoninae</taxon>
        <taxon>Oncorhynchus</taxon>
    </lineage>
</organism>
<feature type="domain" description="PID" evidence="7">
    <location>
        <begin position="60"/>
        <end position="192"/>
    </location>
</feature>
<keyword evidence="9" id="KW-1185">Reference proteome</keyword>
<name>A0A8C8M8Q4_ONCTS</name>
<accession>A0A8C8M8Q4</accession>
<dbReference type="PANTHER" id="PTHR47695">
    <property type="entry name" value="PID DOMAIN-CONTAINING PROTEIN"/>
    <property type="match status" value="1"/>
</dbReference>
<dbReference type="InterPro" id="IPR048559">
    <property type="entry name" value="DAB1/2_SBM"/>
</dbReference>
<dbReference type="CDD" id="cd01215">
    <property type="entry name" value="PTB_Dab"/>
    <property type="match status" value="1"/>
</dbReference>
<feature type="compositionally biased region" description="Pro residues" evidence="6">
    <location>
        <begin position="394"/>
        <end position="407"/>
    </location>
</feature>
<protein>
    <recommendedName>
        <fullName evidence="7">PID domain-containing protein</fullName>
    </recommendedName>
</protein>
<evidence type="ECO:0000256" key="6">
    <source>
        <dbReference type="SAM" id="MobiDB-lite"/>
    </source>
</evidence>
<comment type="subcellular location">
    <subcellularLocation>
        <location evidence="1">Cytoplasm</location>
    </subcellularLocation>
</comment>
<evidence type="ECO:0000256" key="2">
    <source>
        <dbReference type="ARBA" id="ARBA00022473"/>
    </source>
</evidence>
<dbReference type="GO" id="GO:0090090">
    <property type="term" value="P:negative regulation of canonical Wnt signaling pathway"/>
    <property type="evidence" value="ECO:0007669"/>
    <property type="project" value="TreeGrafter"/>
</dbReference>
<reference evidence="8" key="1">
    <citation type="submission" date="2025-08" db="UniProtKB">
        <authorList>
            <consortium name="Ensembl"/>
        </authorList>
    </citation>
    <scope>IDENTIFICATION</scope>
</reference>
<keyword evidence="2" id="KW-0217">Developmental protein</keyword>
<keyword evidence="5" id="KW-0221">Differentiation</keyword>
<keyword evidence="4" id="KW-0597">Phosphoprotein</keyword>
<evidence type="ECO:0000313" key="8">
    <source>
        <dbReference type="Ensembl" id="ENSOTSP00005071734.1"/>
    </source>
</evidence>
<dbReference type="AlphaFoldDB" id="A0A8C8M8Q4"/>
<keyword evidence="3" id="KW-0963">Cytoplasm</keyword>
<dbReference type="GO" id="GO:0038024">
    <property type="term" value="F:cargo receptor activity"/>
    <property type="evidence" value="ECO:0007669"/>
    <property type="project" value="TreeGrafter"/>
</dbReference>
<reference evidence="8" key="2">
    <citation type="submission" date="2025-09" db="UniProtKB">
        <authorList>
            <consortium name="Ensembl"/>
        </authorList>
    </citation>
    <scope>IDENTIFICATION</scope>
</reference>
<dbReference type="InterPro" id="IPR011993">
    <property type="entry name" value="PH-like_dom_sf"/>
</dbReference>
<evidence type="ECO:0000256" key="1">
    <source>
        <dbReference type="ARBA" id="ARBA00004496"/>
    </source>
</evidence>
<dbReference type="GO" id="GO:0035615">
    <property type="term" value="F:clathrin adaptor activity"/>
    <property type="evidence" value="ECO:0007669"/>
    <property type="project" value="TreeGrafter"/>
</dbReference>
<evidence type="ECO:0000256" key="4">
    <source>
        <dbReference type="ARBA" id="ARBA00022553"/>
    </source>
</evidence>
<dbReference type="Pfam" id="PF21792">
    <property type="entry name" value="DAB2_SBM"/>
    <property type="match status" value="1"/>
</dbReference>
<evidence type="ECO:0000256" key="3">
    <source>
        <dbReference type="ARBA" id="ARBA00022490"/>
    </source>
</evidence>
<dbReference type="GO" id="GO:0030154">
    <property type="term" value="P:cell differentiation"/>
    <property type="evidence" value="ECO:0007669"/>
    <property type="project" value="UniProtKB-KW"/>
</dbReference>
<dbReference type="GO" id="GO:0005737">
    <property type="term" value="C:cytoplasm"/>
    <property type="evidence" value="ECO:0007669"/>
    <property type="project" value="UniProtKB-SubCell"/>
</dbReference>